<evidence type="ECO:0000313" key="2">
    <source>
        <dbReference type="Proteomes" id="UP000831189"/>
    </source>
</evidence>
<evidence type="ECO:0008006" key="3">
    <source>
        <dbReference type="Google" id="ProtNLM"/>
    </source>
</evidence>
<organism evidence="1 2">
    <name type="scientific">Pseudomonas knackmussii</name>
    <dbReference type="NCBI Taxonomy" id="65741"/>
    <lineage>
        <taxon>Bacteria</taxon>
        <taxon>Pseudomonadati</taxon>
        <taxon>Pseudomonadota</taxon>
        <taxon>Gammaproteobacteria</taxon>
        <taxon>Pseudomonadales</taxon>
        <taxon>Pseudomonadaceae</taxon>
        <taxon>Pseudomonas</taxon>
    </lineage>
</organism>
<gene>
    <name evidence="1" type="ORF">M0M42_04640</name>
</gene>
<protein>
    <recommendedName>
        <fullName evidence="3">Secreted protein</fullName>
    </recommendedName>
</protein>
<reference evidence="1 2" key="1">
    <citation type="submission" date="2022-04" db="EMBL/GenBank/DDBJ databases">
        <title>Pseudomonas knackmussii B09-2.</title>
        <authorList>
            <person name="Deng Y."/>
        </authorList>
    </citation>
    <scope>NUCLEOTIDE SEQUENCE [LARGE SCALE GENOMIC DNA]</scope>
    <source>
        <strain evidence="1 2">B09-2</strain>
    </source>
</reference>
<evidence type="ECO:0000313" key="1">
    <source>
        <dbReference type="EMBL" id="UPQ84801.1"/>
    </source>
</evidence>
<dbReference type="EMBL" id="CP096208">
    <property type="protein sequence ID" value="UPQ84801.1"/>
    <property type="molecule type" value="Genomic_DNA"/>
</dbReference>
<proteinExistence type="predicted"/>
<name>A0ABY4KVA5_9PSED</name>
<sequence>MALLIAFGGAWLLLATRWRRQLARQSVGLARGGHAVFGEHAGAAATQRIDRFFYGFGFSSLGLAWLLSSLTRLV</sequence>
<dbReference type="Proteomes" id="UP000831189">
    <property type="component" value="Chromosome"/>
</dbReference>
<accession>A0ABY4KVA5</accession>
<keyword evidence="2" id="KW-1185">Reference proteome</keyword>